<feature type="transmembrane region" description="Helical" evidence="8">
    <location>
        <begin position="221"/>
        <end position="240"/>
    </location>
</feature>
<feature type="transmembrane region" description="Helical" evidence="8">
    <location>
        <begin position="261"/>
        <end position="280"/>
    </location>
</feature>
<name>A0ABW3FDN4_9HYPH</name>
<sequence length="716" mass="80722">MSVQCAPPPPHGRAELRVPQLREDLEILEGWPSHNGAPTWLLFDPLRNRYFRINNSMFQMLAFWESDEFSKITERAAAALHRPVEGGELGEFVKFLFANELTAKPLDGEATSYARIEAQKHKSLFGRALHGYLFFKVPLFRPQRFLRATWPIVKPLFSSAAATAFIIFGLLSLYLVSQQWSAFTSQFMHFLSIEGIALFAVSLVFVKIVHELGHAYMATKYGLDVPVIGVAFLVLMPIMYTDTSNAWRLPSRRKRLMVDGAGIMTEMCLAVIATLFWVFLPDGTMRAIAFSIATAGWILSVVINLNPFMRFDGYYILSDVLGFENLQERGFKMARWKLREVLFALCEPPPERLSRRLAATLVLHAWGTWIYRFFLFLGIAFLVYAFFIKVIGIFLFVVEIAWFILLPIYREMKVWWSMRSRLFQTRRGWTTLSVWVGLAIAFFAPLSNEVRFPAVLHASQEVEVVPPLSAKLVSLKVAQGDRVAAGQTLTQMQSQTLALDIERVESEIELLKTRIDRSGSNTQEKNQTRILQSQLVSKQQTLSGLLQRSDELVIKAAFSGVVVDMDRSLRSGDMVARGHLMFRIKTDAEVSVSGLVAEHQVPRLTLQAKGAFIPENLALEKIPLILNQISETPIQQIAFVELADIYGGTVPIMDQSGEKPAPMGSYYRAKLAASDDQSIAVEQTQIGTVHLQAKAVSLSQRVFRRIGSVLIRESGF</sequence>
<dbReference type="Gene3D" id="2.40.50.100">
    <property type="match status" value="1"/>
</dbReference>
<reference evidence="12" key="1">
    <citation type="journal article" date="2019" name="Int. J. Syst. Evol. Microbiol.">
        <title>The Global Catalogue of Microorganisms (GCM) 10K type strain sequencing project: providing services to taxonomists for standard genome sequencing and annotation.</title>
        <authorList>
            <consortium name="The Broad Institute Genomics Platform"/>
            <consortium name="The Broad Institute Genome Sequencing Center for Infectious Disease"/>
            <person name="Wu L."/>
            <person name="Ma J."/>
        </authorList>
    </citation>
    <scope>NUCLEOTIDE SEQUENCE [LARGE SCALE GENOMIC DNA]</scope>
    <source>
        <strain evidence="12">CCUG 60023</strain>
    </source>
</reference>
<evidence type="ECO:0000259" key="10">
    <source>
        <dbReference type="Pfam" id="PF25973"/>
    </source>
</evidence>
<keyword evidence="5 8" id="KW-1133">Transmembrane helix</keyword>
<dbReference type="Pfam" id="PF25973">
    <property type="entry name" value="BSH_CzcB"/>
    <property type="match status" value="1"/>
</dbReference>
<feature type="domain" description="CzcB-like barrel-sandwich hybrid" evidence="10">
    <location>
        <begin position="461"/>
        <end position="584"/>
    </location>
</feature>
<dbReference type="Proteomes" id="UP001597101">
    <property type="component" value="Unassembled WGS sequence"/>
</dbReference>
<feature type="coiled-coil region" evidence="7">
    <location>
        <begin position="494"/>
        <end position="521"/>
    </location>
</feature>
<evidence type="ECO:0000256" key="4">
    <source>
        <dbReference type="ARBA" id="ARBA00022692"/>
    </source>
</evidence>
<keyword evidence="4 8" id="KW-0812">Transmembrane</keyword>
<comment type="cofactor">
    <cofactor evidence="1">
        <name>Zn(2+)</name>
        <dbReference type="ChEBI" id="CHEBI:29105"/>
    </cofactor>
</comment>
<gene>
    <name evidence="11" type="ORF">ACFQ14_06430</name>
</gene>
<organism evidence="11 12">
    <name type="scientific">Pseudahrensia aquimaris</name>
    <dbReference type="NCBI Taxonomy" id="744461"/>
    <lineage>
        <taxon>Bacteria</taxon>
        <taxon>Pseudomonadati</taxon>
        <taxon>Pseudomonadota</taxon>
        <taxon>Alphaproteobacteria</taxon>
        <taxon>Hyphomicrobiales</taxon>
        <taxon>Ahrensiaceae</taxon>
        <taxon>Pseudahrensia</taxon>
    </lineage>
</organism>
<evidence type="ECO:0000259" key="9">
    <source>
        <dbReference type="Pfam" id="PF02163"/>
    </source>
</evidence>
<evidence type="ECO:0000256" key="3">
    <source>
        <dbReference type="ARBA" id="ARBA00007931"/>
    </source>
</evidence>
<keyword evidence="12" id="KW-1185">Reference proteome</keyword>
<feature type="domain" description="Peptidase M50" evidence="9">
    <location>
        <begin position="199"/>
        <end position="290"/>
    </location>
</feature>
<feature type="transmembrane region" description="Helical" evidence="8">
    <location>
        <begin position="361"/>
        <end position="384"/>
    </location>
</feature>
<evidence type="ECO:0000313" key="12">
    <source>
        <dbReference type="Proteomes" id="UP001597101"/>
    </source>
</evidence>
<dbReference type="InterPro" id="IPR058647">
    <property type="entry name" value="BSH_CzcB-like"/>
</dbReference>
<dbReference type="InterPro" id="IPR008915">
    <property type="entry name" value="Peptidase_M50"/>
</dbReference>
<evidence type="ECO:0000256" key="1">
    <source>
        <dbReference type="ARBA" id="ARBA00001947"/>
    </source>
</evidence>
<dbReference type="InterPro" id="IPR001193">
    <property type="entry name" value="MBTPS2"/>
</dbReference>
<dbReference type="Pfam" id="PF02163">
    <property type="entry name" value="Peptidase_M50"/>
    <property type="match status" value="1"/>
</dbReference>
<feature type="transmembrane region" description="Helical" evidence="8">
    <location>
        <begin position="188"/>
        <end position="209"/>
    </location>
</feature>
<dbReference type="RefSeq" id="WP_377211875.1">
    <property type="nucleotide sequence ID" value="NZ_JBHTJV010000003.1"/>
</dbReference>
<keyword evidence="7" id="KW-0175">Coiled coil</keyword>
<feature type="transmembrane region" description="Helical" evidence="8">
    <location>
        <begin position="156"/>
        <end position="176"/>
    </location>
</feature>
<comment type="subcellular location">
    <subcellularLocation>
        <location evidence="2">Endomembrane system</location>
        <topology evidence="2">Multi-pass membrane protein</topology>
    </subcellularLocation>
</comment>
<evidence type="ECO:0000256" key="2">
    <source>
        <dbReference type="ARBA" id="ARBA00004127"/>
    </source>
</evidence>
<evidence type="ECO:0000313" key="11">
    <source>
        <dbReference type="EMBL" id="MFD0916039.1"/>
    </source>
</evidence>
<protein>
    <submittedName>
        <fullName evidence="11">Biotin/lipoyl-binding protein</fullName>
    </submittedName>
</protein>
<evidence type="ECO:0000256" key="6">
    <source>
        <dbReference type="ARBA" id="ARBA00023136"/>
    </source>
</evidence>
<dbReference type="EMBL" id="JBHTJV010000003">
    <property type="protein sequence ID" value="MFD0916039.1"/>
    <property type="molecule type" value="Genomic_DNA"/>
</dbReference>
<proteinExistence type="inferred from homology"/>
<accession>A0ABW3FDN4</accession>
<comment type="similarity">
    <text evidence="3">Belongs to the peptidase M50B family.</text>
</comment>
<evidence type="ECO:0000256" key="8">
    <source>
        <dbReference type="SAM" id="Phobius"/>
    </source>
</evidence>
<dbReference type="PANTHER" id="PTHR13325:SF3">
    <property type="entry name" value="MEMBRANE-BOUND TRANSCRIPTION FACTOR SITE-2 PROTEASE"/>
    <property type="match status" value="1"/>
</dbReference>
<keyword evidence="6 8" id="KW-0472">Membrane</keyword>
<feature type="transmembrane region" description="Helical" evidence="8">
    <location>
        <begin position="429"/>
        <end position="446"/>
    </location>
</feature>
<evidence type="ECO:0000256" key="5">
    <source>
        <dbReference type="ARBA" id="ARBA00022989"/>
    </source>
</evidence>
<comment type="caution">
    <text evidence="11">The sequence shown here is derived from an EMBL/GenBank/DDBJ whole genome shotgun (WGS) entry which is preliminary data.</text>
</comment>
<dbReference type="PANTHER" id="PTHR13325">
    <property type="entry name" value="PROTEASE M50 MEMBRANE-BOUND TRANSCRIPTION FACTOR SITE 2 PROTEASE"/>
    <property type="match status" value="1"/>
</dbReference>
<feature type="transmembrane region" description="Helical" evidence="8">
    <location>
        <begin position="390"/>
        <end position="409"/>
    </location>
</feature>
<evidence type="ECO:0000256" key="7">
    <source>
        <dbReference type="SAM" id="Coils"/>
    </source>
</evidence>
<feature type="transmembrane region" description="Helical" evidence="8">
    <location>
        <begin position="286"/>
        <end position="305"/>
    </location>
</feature>
<dbReference type="SUPFAM" id="SSF111369">
    <property type="entry name" value="HlyD-like secretion proteins"/>
    <property type="match status" value="1"/>
</dbReference>